<evidence type="ECO:0000256" key="1">
    <source>
        <dbReference type="SAM" id="MobiDB-lite"/>
    </source>
</evidence>
<protein>
    <submittedName>
        <fullName evidence="2">Uncharacterized protein</fullName>
    </submittedName>
</protein>
<organism evidence="2">
    <name type="scientific">termite gut metagenome</name>
    <dbReference type="NCBI Taxonomy" id="433724"/>
    <lineage>
        <taxon>unclassified sequences</taxon>
        <taxon>metagenomes</taxon>
        <taxon>organismal metagenomes</taxon>
    </lineage>
</organism>
<sequence length="88" mass="10117">MDVDSQMSFHVKATQASPTNCSSDNALSLPDWYAAVIKKNPLRFRHSPLYLVADTYFYKQGFVDNIKMMNLHLVCKLRDDADLLYLSQ</sequence>
<accession>A0A5J4S2I4</accession>
<gene>
    <name evidence="2" type="ORF">EZS27_011818</name>
</gene>
<dbReference type="EMBL" id="SNRY01000469">
    <property type="protein sequence ID" value="KAA6340319.1"/>
    <property type="molecule type" value="Genomic_DNA"/>
</dbReference>
<evidence type="ECO:0000313" key="2">
    <source>
        <dbReference type="EMBL" id="KAA6340319.1"/>
    </source>
</evidence>
<feature type="region of interest" description="Disordered" evidence="1">
    <location>
        <begin position="1"/>
        <end position="25"/>
    </location>
</feature>
<comment type="caution">
    <text evidence="2">The sequence shown here is derived from an EMBL/GenBank/DDBJ whole genome shotgun (WGS) entry which is preliminary data.</text>
</comment>
<name>A0A5J4S2I4_9ZZZZ</name>
<dbReference type="AlphaFoldDB" id="A0A5J4S2I4"/>
<proteinExistence type="predicted"/>
<reference evidence="2" key="1">
    <citation type="submission" date="2019-03" db="EMBL/GenBank/DDBJ databases">
        <title>Single cell metagenomics reveals metabolic interactions within the superorganism composed of flagellate Streblomastix strix and complex community of Bacteroidetes bacteria on its surface.</title>
        <authorList>
            <person name="Treitli S.C."/>
            <person name="Kolisko M."/>
            <person name="Husnik F."/>
            <person name="Keeling P."/>
            <person name="Hampl V."/>
        </authorList>
    </citation>
    <scope>NUCLEOTIDE SEQUENCE</scope>
    <source>
        <strain evidence="2">STM</strain>
    </source>
</reference>